<evidence type="ECO:0000259" key="2">
    <source>
        <dbReference type="PROSITE" id="PS51186"/>
    </source>
</evidence>
<evidence type="ECO:0000313" key="3">
    <source>
        <dbReference type="EMBL" id="KAG9465147.1"/>
    </source>
</evidence>
<name>A0A8J6E9H4_ELECQ</name>
<comment type="caution">
    <text evidence="3">The sequence shown here is derived from an EMBL/GenBank/DDBJ whole genome shotgun (WGS) entry which is preliminary data.</text>
</comment>
<dbReference type="PROSITE" id="PS51186">
    <property type="entry name" value="GNAT"/>
    <property type="match status" value="1"/>
</dbReference>
<dbReference type="AlphaFoldDB" id="A0A8J6E9H4"/>
<organism evidence="3 4">
    <name type="scientific">Eleutherodactylus coqui</name>
    <name type="common">Puerto Rican coqui</name>
    <dbReference type="NCBI Taxonomy" id="57060"/>
    <lineage>
        <taxon>Eukaryota</taxon>
        <taxon>Metazoa</taxon>
        <taxon>Chordata</taxon>
        <taxon>Craniata</taxon>
        <taxon>Vertebrata</taxon>
        <taxon>Euteleostomi</taxon>
        <taxon>Amphibia</taxon>
        <taxon>Batrachia</taxon>
        <taxon>Anura</taxon>
        <taxon>Neobatrachia</taxon>
        <taxon>Hyloidea</taxon>
        <taxon>Eleutherodactylidae</taxon>
        <taxon>Eleutherodactylinae</taxon>
        <taxon>Eleutherodactylus</taxon>
        <taxon>Eleutherodactylus</taxon>
    </lineage>
</organism>
<evidence type="ECO:0000313" key="4">
    <source>
        <dbReference type="Proteomes" id="UP000770717"/>
    </source>
</evidence>
<dbReference type="PANTHER" id="PTHR13947:SF59">
    <property type="entry name" value="N-ACETYLTRANSFERASE CML6-RELATED"/>
    <property type="match status" value="1"/>
</dbReference>
<dbReference type="InterPro" id="IPR016181">
    <property type="entry name" value="Acyl_CoA_acyltransferase"/>
</dbReference>
<dbReference type="PANTHER" id="PTHR13947">
    <property type="entry name" value="GNAT FAMILY N-ACETYLTRANSFERASE"/>
    <property type="match status" value="1"/>
</dbReference>
<proteinExistence type="predicted"/>
<accession>A0A8J6E9H4</accession>
<dbReference type="Proteomes" id="UP000770717">
    <property type="component" value="Unassembled WGS sequence"/>
</dbReference>
<dbReference type="SUPFAM" id="SSF55729">
    <property type="entry name" value="Acyl-CoA N-acyltransferases (Nat)"/>
    <property type="match status" value="1"/>
</dbReference>
<dbReference type="CDD" id="cd04301">
    <property type="entry name" value="NAT_SF"/>
    <property type="match status" value="1"/>
</dbReference>
<gene>
    <name evidence="3" type="ORF">GDO78_018811</name>
</gene>
<feature type="domain" description="N-acetyltransferase" evidence="2">
    <location>
        <begin position="11"/>
        <end position="192"/>
    </location>
</feature>
<protein>
    <recommendedName>
        <fullName evidence="2">N-acetyltransferase domain-containing protein</fullName>
    </recommendedName>
</protein>
<evidence type="ECO:0000256" key="1">
    <source>
        <dbReference type="ARBA" id="ARBA00022679"/>
    </source>
</evidence>
<dbReference type="OrthoDB" id="41532at2759"/>
<dbReference type="InterPro" id="IPR050769">
    <property type="entry name" value="NAT_camello-type"/>
</dbReference>
<dbReference type="Gene3D" id="3.40.630.30">
    <property type="match status" value="1"/>
</dbReference>
<dbReference type="Pfam" id="PF00583">
    <property type="entry name" value="Acetyltransf_1"/>
    <property type="match status" value="1"/>
</dbReference>
<dbReference type="EMBL" id="WNTK01003399">
    <property type="protein sequence ID" value="KAG9465147.1"/>
    <property type="molecule type" value="Genomic_DNA"/>
</dbReference>
<dbReference type="InterPro" id="IPR000182">
    <property type="entry name" value="GNAT_dom"/>
</dbReference>
<keyword evidence="4" id="KW-1185">Reference proteome</keyword>
<reference evidence="3" key="1">
    <citation type="thesis" date="2020" institute="ProQuest LLC" country="789 East Eisenhower Parkway, Ann Arbor, MI, USA">
        <title>Comparative Genomics and Chromosome Evolution.</title>
        <authorList>
            <person name="Mudd A.B."/>
        </authorList>
    </citation>
    <scope>NUCLEOTIDE SEQUENCE</scope>
    <source>
        <strain evidence="3">HN-11 Male</strain>
        <tissue evidence="3">Kidney and liver</tissue>
    </source>
</reference>
<dbReference type="GO" id="GO:0008080">
    <property type="term" value="F:N-acetyltransferase activity"/>
    <property type="evidence" value="ECO:0007669"/>
    <property type="project" value="InterPro"/>
</dbReference>
<sequence length="195" mass="22461">MWREGDNMSAYKVRLYKESDLHSAQELFISGCREHISPCFYHALKQPRCWLLLLFFLYHARRGVAIDLKDIRKYYFEREGYCFWVVELEGEVVGTVAAIPAITPHEKNVELKRMMVSSHHRGKGIAKLLCRTLIDYARRRGCNAVVLTTTSIQISGVQLYTKLGFKPTETDLYNPFLGLVGISWLGFRYDISSSG</sequence>
<keyword evidence="1" id="KW-0808">Transferase</keyword>